<protein>
    <recommendedName>
        <fullName evidence="1">Thoeris protein ThsB TIR-like domain-containing protein</fullName>
    </recommendedName>
</protein>
<sequence>MPTRQKMFVSFDYDNDADIKMLLVGQSKHSDTPFDVHDSSVKEHLTGDWKAKVRTKLRGVDVVCVLCGTQTHKAAGVAEELRIARELNKPYFLLKGYSDKACTKPTTAEASDKVYNWTWENLKTLIHGGR</sequence>
<dbReference type="RefSeq" id="WP_154207019.1">
    <property type="nucleotide sequence ID" value="NZ_WJYN01000004.1"/>
</dbReference>
<evidence type="ECO:0000313" key="3">
    <source>
        <dbReference type="Proteomes" id="UP000441032"/>
    </source>
</evidence>
<reference evidence="2 3" key="1">
    <citation type="submission" date="2019-11" db="EMBL/GenBank/DDBJ databases">
        <title>Phenotypic characterization of an OXA-22 and OXA-60 co-producing Ralstonia pickettii clinical strain.</title>
        <authorList>
            <person name="He F."/>
        </authorList>
    </citation>
    <scope>NUCLEOTIDE SEQUENCE [LARGE SCALE GENOMIC DNA]</scope>
    <source>
        <strain evidence="2 3">PSLESD1</strain>
    </source>
</reference>
<feature type="domain" description="Thoeris protein ThsB TIR-like" evidence="1">
    <location>
        <begin position="8"/>
        <end position="90"/>
    </location>
</feature>
<accession>A0A7X2L9Y7</accession>
<proteinExistence type="predicted"/>
<evidence type="ECO:0000313" key="2">
    <source>
        <dbReference type="EMBL" id="MRS99453.1"/>
    </source>
</evidence>
<dbReference type="AlphaFoldDB" id="A0A7X2L9Y7"/>
<dbReference type="EMBL" id="WJYN01000004">
    <property type="protein sequence ID" value="MRS99453.1"/>
    <property type="molecule type" value="Genomic_DNA"/>
</dbReference>
<dbReference type="Pfam" id="PF08937">
    <property type="entry name" value="ThsB_TIR"/>
    <property type="match status" value="1"/>
</dbReference>
<dbReference type="SUPFAM" id="SSF52206">
    <property type="entry name" value="Hypothetical protein MTH538"/>
    <property type="match status" value="1"/>
</dbReference>
<dbReference type="InterPro" id="IPR036490">
    <property type="entry name" value="ThsB_TIR-like_sf"/>
</dbReference>
<dbReference type="Proteomes" id="UP000441032">
    <property type="component" value="Unassembled WGS sequence"/>
</dbReference>
<comment type="caution">
    <text evidence="2">The sequence shown here is derived from an EMBL/GenBank/DDBJ whole genome shotgun (WGS) entry which is preliminary data.</text>
</comment>
<evidence type="ECO:0000259" key="1">
    <source>
        <dbReference type="Pfam" id="PF08937"/>
    </source>
</evidence>
<name>A0A7X2L9Y7_RALPI</name>
<dbReference type="Gene3D" id="3.40.50.9200">
    <property type="entry name" value="Hypothetical protein MTH538"/>
    <property type="match status" value="1"/>
</dbReference>
<dbReference type="InterPro" id="IPR015032">
    <property type="entry name" value="ThsB__TIR-like_domain"/>
</dbReference>
<organism evidence="2 3">
    <name type="scientific">Ralstonia pickettii</name>
    <name type="common">Burkholderia pickettii</name>
    <dbReference type="NCBI Taxonomy" id="329"/>
    <lineage>
        <taxon>Bacteria</taxon>
        <taxon>Pseudomonadati</taxon>
        <taxon>Pseudomonadota</taxon>
        <taxon>Betaproteobacteria</taxon>
        <taxon>Burkholderiales</taxon>
        <taxon>Burkholderiaceae</taxon>
        <taxon>Ralstonia</taxon>
    </lineage>
</organism>
<gene>
    <name evidence="2" type="ORF">GJQ57_12445</name>
</gene>